<name>A0ABY3ZLK9_9RHOB</name>
<organism evidence="2 3">
    <name type="scientific">Sulfitobacter dubius</name>
    <dbReference type="NCBI Taxonomy" id="218673"/>
    <lineage>
        <taxon>Bacteria</taxon>
        <taxon>Pseudomonadati</taxon>
        <taxon>Pseudomonadota</taxon>
        <taxon>Alphaproteobacteria</taxon>
        <taxon>Rhodobacterales</taxon>
        <taxon>Roseobacteraceae</taxon>
        <taxon>Sulfitobacter</taxon>
    </lineage>
</organism>
<feature type="transmembrane region" description="Helical" evidence="1">
    <location>
        <begin position="159"/>
        <end position="182"/>
    </location>
</feature>
<keyword evidence="3" id="KW-1185">Reference proteome</keyword>
<evidence type="ECO:0000313" key="2">
    <source>
        <dbReference type="EMBL" id="UOA14546.1"/>
    </source>
</evidence>
<keyword evidence="1" id="KW-1133">Transmembrane helix</keyword>
<evidence type="ECO:0000313" key="3">
    <source>
        <dbReference type="Proteomes" id="UP000831019"/>
    </source>
</evidence>
<proteinExistence type="predicted"/>
<keyword evidence="1" id="KW-0812">Transmembrane</keyword>
<dbReference type="Proteomes" id="UP000831019">
    <property type="component" value="Chromosome"/>
</dbReference>
<reference evidence="3" key="1">
    <citation type="journal article" date="2022" name="Microorganisms">
        <title>Beyond the ABCs#Discovery of Three New Plasmid Types in Rhodobacterales (RepQ, RepY, RepW).</title>
        <authorList>
            <person name="Freese H.M."/>
            <person name="Ringel V."/>
            <person name="Overmann J."/>
            <person name="Petersen J."/>
        </authorList>
    </citation>
    <scope>NUCLEOTIDE SEQUENCE [LARGE SCALE GENOMIC DNA]</scope>
    <source>
        <strain evidence="3">DSM 109990</strain>
    </source>
</reference>
<gene>
    <name evidence="2" type="ORF">DSM109990_01352</name>
</gene>
<evidence type="ECO:0000256" key="1">
    <source>
        <dbReference type="SAM" id="Phobius"/>
    </source>
</evidence>
<protein>
    <submittedName>
        <fullName evidence="2">Uncharacterized protein</fullName>
    </submittedName>
</protein>
<sequence length="207" mass="23750">MIESKDCLVHWTDKKGFDGIVGGERILGLTEGRVYLHKGNSAPRSICGKKYRIVLKGFNFAERHPARKPPSWWSLFKLSQWVSPLSSNIVWDLSKTHQPNSRTLVVCHARIEAQDGFAKYSGLARFWLRWFAIDWLPIWVAIFLLSVDLDSLLSNSEYYSIYLVVGAVLAPIAALVLAWYHLQKKVNGRVIKQYRSRKVRSTRAFGE</sequence>
<accession>A0ABY3ZLK9</accession>
<dbReference type="EMBL" id="CP085144">
    <property type="protein sequence ID" value="UOA14546.1"/>
    <property type="molecule type" value="Genomic_DNA"/>
</dbReference>
<feature type="transmembrane region" description="Helical" evidence="1">
    <location>
        <begin position="127"/>
        <end position="147"/>
    </location>
</feature>
<keyword evidence="1" id="KW-0472">Membrane</keyword>